<name>A0AAP0IG73_9MAGN</name>
<comment type="caution">
    <text evidence="1">The sequence shown here is derived from an EMBL/GenBank/DDBJ whole genome shotgun (WGS) entry which is preliminary data.</text>
</comment>
<gene>
    <name evidence="1" type="ORF">Syun_021544</name>
</gene>
<organism evidence="1 2">
    <name type="scientific">Stephania yunnanensis</name>
    <dbReference type="NCBI Taxonomy" id="152371"/>
    <lineage>
        <taxon>Eukaryota</taxon>
        <taxon>Viridiplantae</taxon>
        <taxon>Streptophyta</taxon>
        <taxon>Embryophyta</taxon>
        <taxon>Tracheophyta</taxon>
        <taxon>Spermatophyta</taxon>
        <taxon>Magnoliopsida</taxon>
        <taxon>Ranunculales</taxon>
        <taxon>Menispermaceae</taxon>
        <taxon>Menispermoideae</taxon>
        <taxon>Cissampelideae</taxon>
        <taxon>Stephania</taxon>
    </lineage>
</organism>
<dbReference type="EMBL" id="JBBNAF010000009">
    <property type="protein sequence ID" value="KAK9114747.1"/>
    <property type="molecule type" value="Genomic_DNA"/>
</dbReference>
<keyword evidence="2" id="KW-1185">Reference proteome</keyword>
<dbReference type="AlphaFoldDB" id="A0AAP0IG73"/>
<sequence length="57" mass="6387">MGPSISRIVHCQQYTWVSIRNDTYTIPISHMMSQTSHKPSPAILTFLINKANAKGNT</sequence>
<proteinExistence type="predicted"/>
<protein>
    <submittedName>
        <fullName evidence="1">Uncharacterized protein</fullName>
    </submittedName>
</protein>
<evidence type="ECO:0000313" key="2">
    <source>
        <dbReference type="Proteomes" id="UP001420932"/>
    </source>
</evidence>
<accession>A0AAP0IG73</accession>
<evidence type="ECO:0000313" key="1">
    <source>
        <dbReference type="EMBL" id="KAK9114747.1"/>
    </source>
</evidence>
<dbReference type="Proteomes" id="UP001420932">
    <property type="component" value="Unassembled WGS sequence"/>
</dbReference>
<reference evidence="1 2" key="1">
    <citation type="submission" date="2024-01" db="EMBL/GenBank/DDBJ databases">
        <title>Genome assemblies of Stephania.</title>
        <authorList>
            <person name="Yang L."/>
        </authorList>
    </citation>
    <scope>NUCLEOTIDE SEQUENCE [LARGE SCALE GENOMIC DNA]</scope>
    <source>
        <strain evidence="1">YNDBR</strain>
        <tissue evidence="1">Leaf</tissue>
    </source>
</reference>